<dbReference type="GO" id="GO:0005524">
    <property type="term" value="F:ATP binding"/>
    <property type="evidence" value="ECO:0007669"/>
    <property type="project" value="UniProtKB-KW"/>
</dbReference>
<dbReference type="InterPro" id="IPR029055">
    <property type="entry name" value="Ntn_hydrolases_N"/>
</dbReference>
<protein>
    <recommendedName>
        <fullName evidence="8">Putative asparagine synthetase [glutamine-hydrolyzing]</fullName>
        <ecNumber evidence="8">6.3.5.4</ecNumber>
    </recommendedName>
</protein>
<keyword evidence="3 8" id="KW-0547">Nucleotide-binding</keyword>
<evidence type="ECO:0000256" key="2">
    <source>
        <dbReference type="ARBA" id="ARBA00022605"/>
    </source>
</evidence>
<keyword evidence="1 11" id="KW-0436">Ligase</keyword>
<evidence type="ECO:0000313" key="11">
    <source>
        <dbReference type="EMBL" id="PWB86214.1"/>
    </source>
</evidence>
<organism evidence="11 12">
    <name type="scientific">Methanobrevibacter woesei</name>
    <dbReference type="NCBI Taxonomy" id="190976"/>
    <lineage>
        <taxon>Archaea</taxon>
        <taxon>Methanobacteriati</taxon>
        <taxon>Methanobacteriota</taxon>
        <taxon>Methanomada group</taxon>
        <taxon>Methanobacteria</taxon>
        <taxon>Methanobacteriales</taxon>
        <taxon>Methanobacteriaceae</taxon>
        <taxon>Methanobrevibacter</taxon>
    </lineage>
</organism>
<dbReference type="PROSITE" id="PS51278">
    <property type="entry name" value="GATASE_TYPE_2"/>
    <property type="match status" value="1"/>
</dbReference>
<name>A0A2U1S823_9EURY</name>
<evidence type="ECO:0000259" key="10">
    <source>
        <dbReference type="PROSITE" id="PS51278"/>
    </source>
</evidence>
<dbReference type="RefSeq" id="WP_116669846.1">
    <property type="nucleotide sequence ID" value="NZ_JALEWY010000005.1"/>
</dbReference>
<evidence type="ECO:0000256" key="5">
    <source>
        <dbReference type="ARBA" id="ARBA00022888"/>
    </source>
</evidence>
<feature type="domain" description="Glutamine amidotransferase type-2" evidence="10">
    <location>
        <begin position="2"/>
        <end position="203"/>
    </location>
</feature>
<dbReference type="PANTHER" id="PTHR11772:SF2">
    <property type="entry name" value="ASPARAGINE SYNTHETASE [GLUTAMINE-HYDROLYZING]"/>
    <property type="match status" value="1"/>
</dbReference>
<dbReference type="SUPFAM" id="SSF56235">
    <property type="entry name" value="N-terminal nucleophile aminohydrolases (Ntn hydrolases)"/>
    <property type="match status" value="1"/>
</dbReference>
<feature type="binding site" evidence="9">
    <location>
        <position position="108"/>
    </location>
    <ligand>
        <name>L-glutamine</name>
        <dbReference type="ChEBI" id="CHEBI:58359"/>
    </ligand>
</feature>
<evidence type="ECO:0000256" key="1">
    <source>
        <dbReference type="ARBA" id="ARBA00022598"/>
    </source>
</evidence>
<dbReference type="Pfam" id="PF13537">
    <property type="entry name" value="GATase_7"/>
    <property type="match status" value="1"/>
</dbReference>
<sequence length="479" mass="54061">MCSIAGLEGNFKASDLTKMLKSSKNRGIDSSGVFLAPDTLENNIDLDDYENDSNLNFAMGHNLLSIFKLENSEFYQPVSKDNLVLVFNGEIYNFRELAEFLNSDFSCDTDLLLNLACHYFKKSGNLLEAVKKTVSKIDGDYSFVIWDGKNLAIARDDMGVKPLFYAVNNNLKGFSSTRKSLREVGFSEIISLKPGNILYNWKEVEFRAHPWQITENIDISNLKELLFNSVSKRVEFLEEIAVIFSGGVDSAILTLILKKIASQRDLKIRLYSVGGKNSKDVQAAKKLASQLHLPLKVHDISEETVKENLSNVINAIDDTNLMKIGVGMTIYLASKMIKEDGLKVAISGQGADELFAGYNRYLKSFESGDLDEELRHDIENMYHVNLERDDAVSMDNGVELRLPFLDSKLVEFALNIPVEYKIIARDDKIRKHILRNLASELGLDDEFAFRPKKAAQYGTGIDKILRKKIIKNYDLNSFL</sequence>
<evidence type="ECO:0000256" key="7">
    <source>
        <dbReference type="ARBA" id="ARBA00048741"/>
    </source>
</evidence>
<feature type="binding site" evidence="9">
    <location>
        <position position="273"/>
    </location>
    <ligand>
        <name>ATP</name>
        <dbReference type="ChEBI" id="CHEBI:30616"/>
    </ligand>
</feature>
<accession>A0A2U1S823</accession>
<keyword evidence="5" id="KW-0061">Asparagine biosynthesis</keyword>
<dbReference type="PIRSF" id="PIRSF001589">
    <property type="entry name" value="Asn_synthetase_glu-h"/>
    <property type="match status" value="1"/>
</dbReference>
<keyword evidence="12" id="KW-1185">Reference proteome</keyword>
<proteinExistence type="predicted"/>
<dbReference type="InterPro" id="IPR014729">
    <property type="entry name" value="Rossmann-like_a/b/a_fold"/>
</dbReference>
<dbReference type="InterPro" id="IPR050795">
    <property type="entry name" value="Asn_Synthetase"/>
</dbReference>
<evidence type="ECO:0000256" key="8">
    <source>
        <dbReference type="PIRNR" id="PIRNR001589"/>
    </source>
</evidence>
<reference evidence="11 12" key="1">
    <citation type="submission" date="2017-03" db="EMBL/GenBank/DDBJ databases">
        <title>Genome sequence of Methanobrevibacter wosei.</title>
        <authorList>
            <person name="Poehlein A."/>
            <person name="Seedorf H."/>
            <person name="Daniel R."/>
        </authorList>
    </citation>
    <scope>NUCLEOTIDE SEQUENCE [LARGE SCALE GENOMIC DNA]</scope>
    <source>
        <strain evidence="11 12">DSM 11979</strain>
    </source>
</reference>
<comment type="catalytic activity">
    <reaction evidence="7 8">
        <text>L-aspartate + L-glutamine + ATP + H2O = L-asparagine + L-glutamate + AMP + diphosphate + H(+)</text>
        <dbReference type="Rhea" id="RHEA:12228"/>
        <dbReference type="ChEBI" id="CHEBI:15377"/>
        <dbReference type="ChEBI" id="CHEBI:15378"/>
        <dbReference type="ChEBI" id="CHEBI:29985"/>
        <dbReference type="ChEBI" id="CHEBI:29991"/>
        <dbReference type="ChEBI" id="CHEBI:30616"/>
        <dbReference type="ChEBI" id="CHEBI:33019"/>
        <dbReference type="ChEBI" id="CHEBI:58048"/>
        <dbReference type="ChEBI" id="CHEBI:58359"/>
        <dbReference type="ChEBI" id="CHEBI:456215"/>
        <dbReference type="EC" id="6.3.5.4"/>
    </reaction>
</comment>
<dbReference type="Proteomes" id="UP000245577">
    <property type="component" value="Unassembled WGS sequence"/>
</dbReference>
<evidence type="ECO:0000256" key="9">
    <source>
        <dbReference type="PIRSR" id="PIRSR001589-2"/>
    </source>
</evidence>
<dbReference type="Gene3D" id="3.60.20.10">
    <property type="entry name" value="Glutamine Phosphoribosylpyrophosphate, subunit 1, domain 1"/>
    <property type="match status" value="1"/>
</dbReference>
<evidence type="ECO:0000256" key="3">
    <source>
        <dbReference type="ARBA" id="ARBA00022741"/>
    </source>
</evidence>
<dbReference type="CDD" id="cd01991">
    <property type="entry name" value="Asn_synthase_B_C"/>
    <property type="match status" value="1"/>
</dbReference>
<dbReference type="Gene3D" id="3.40.50.620">
    <property type="entry name" value="HUPs"/>
    <property type="match status" value="1"/>
</dbReference>
<dbReference type="OrthoDB" id="8692at2157"/>
<comment type="caution">
    <text evidence="11">The sequence shown here is derived from an EMBL/GenBank/DDBJ whole genome shotgun (WGS) entry which is preliminary data.</text>
</comment>
<keyword evidence="4 8" id="KW-0067">ATP-binding</keyword>
<dbReference type="AlphaFoldDB" id="A0A2U1S823"/>
<comment type="pathway">
    <text evidence="6">Amino-acid biosynthesis.</text>
</comment>
<keyword evidence="2" id="KW-0028">Amino-acid biosynthesis</keyword>
<dbReference type="InterPro" id="IPR006426">
    <property type="entry name" value="Asn_synth_AEB"/>
</dbReference>
<gene>
    <name evidence="11" type="primary">asnB</name>
    <name evidence="11" type="ORF">MBBWO_10680</name>
</gene>
<dbReference type="EMBL" id="MZGU01000004">
    <property type="protein sequence ID" value="PWB86214.1"/>
    <property type="molecule type" value="Genomic_DNA"/>
</dbReference>
<dbReference type="GO" id="GO:0005829">
    <property type="term" value="C:cytosol"/>
    <property type="evidence" value="ECO:0007669"/>
    <property type="project" value="TreeGrafter"/>
</dbReference>
<dbReference type="GO" id="GO:0006529">
    <property type="term" value="P:asparagine biosynthetic process"/>
    <property type="evidence" value="ECO:0007669"/>
    <property type="project" value="UniProtKB-KW"/>
</dbReference>
<dbReference type="InterPro" id="IPR017932">
    <property type="entry name" value="GATase_2_dom"/>
</dbReference>
<evidence type="ECO:0000256" key="4">
    <source>
        <dbReference type="ARBA" id="ARBA00022840"/>
    </source>
</evidence>
<dbReference type="SUPFAM" id="SSF52402">
    <property type="entry name" value="Adenine nucleotide alpha hydrolases-like"/>
    <property type="match status" value="1"/>
</dbReference>
<evidence type="ECO:0000313" key="12">
    <source>
        <dbReference type="Proteomes" id="UP000245577"/>
    </source>
</evidence>
<feature type="binding site" evidence="9">
    <location>
        <begin position="347"/>
        <end position="348"/>
    </location>
    <ligand>
        <name>ATP</name>
        <dbReference type="ChEBI" id="CHEBI:30616"/>
    </ligand>
</feature>
<dbReference type="Pfam" id="PF00733">
    <property type="entry name" value="Asn_synthase"/>
    <property type="match status" value="2"/>
</dbReference>
<evidence type="ECO:0000256" key="6">
    <source>
        <dbReference type="ARBA" id="ARBA00029440"/>
    </source>
</evidence>
<dbReference type="PANTHER" id="PTHR11772">
    <property type="entry name" value="ASPARAGINE SYNTHETASE"/>
    <property type="match status" value="1"/>
</dbReference>
<dbReference type="EC" id="6.3.5.4" evidence="8"/>
<dbReference type="GO" id="GO:0004066">
    <property type="term" value="F:asparagine synthase (glutamine-hydrolyzing) activity"/>
    <property type="evidence" value="ECO:0007669"/>
    <property type="project" value="UniProtKB-EC"/>
</dbReference>
<dbReference type="InterPro" id="IPR001962">
    <property type="entry name" value="Asn_synthase"/>
</dbReference>